<evidence type="ECO:0000313" key="6">
    <source>
        <dbReference type="Proteomes" id="UP001057134"/>
    </source>
</evidence>
<gene>
    <name evidence="5" type="primary">msmE_2</name>
    <name evidence="5" type="ORF">SK3146_00355</name>
</gene>
<evidence type="ECO:0000256" key="4">
    <source>
        <dbReference type="SAM" id="SignalP"/>
    </source>
</evidence>
<keyword evidence="2" id="KW-0813">Transport</keyword>
<dbReference type="SUPFAM" id="SSF53850">
    <property type="entry name" value="Periplasmic binding protein-like II"/>
    <property type="match status" value="1"/>
</dbReference>
<dbReference type="RefSeq" id="WP_249863448.1">
    <property type="nucleotide sequence ID" value="NZ_CP027059.1"/>
</dbReference>
<dbReference type="PROSITE" id="PS51257">
    <property type="entry name" value="PROKAR_LIPOPROTEIN"/>
    <property type="match status" value="1"/>
</dbReference>
<comment type="similarity">
    <text evidence="1">Belongs to the bacterial solute-binding protein 1 family.</text>
</comment>
<dbReference type="Pfam" id="PF01547">
    <property type="entry name" value="SBP_bac_1"/>
    <property type="match status" value="1"/>
</dbReference>
<evidence type="ECO:0000256" key="2">
    <source>
        <dbReference type="ARBA" id="ARBA00022448"/>
    </source>
</evidence>
<sequence>MKRTIAAIFVSVIILLAAACNSSTSGGSPDAQANDKQADTVTLKFFHRWPSEPRNSYFNSIVKEFENQNPGVKIEMEAVLNDSYKEKIKVLVSSNNIPDVFTSWSDTFAENLVSSGKVKDVSSMYSSDPNWANDIIPSQIKPFTFNGKTYGVPFTMDGKAFFYNKKAFDKAGLQKPKTWEELIAALDKLKSSGYDTPLIEGLQNTWTISHYLGTMTQRMISPDVIAKDYQAQTGQFTDPGYVKVLEYWDKLVSYMGPNATSIDHEAARNLFIAEKVPVMYMQFAELGYLTKNADLQFDFFNFPAFAEGKGNPAALTGAPEGFMISNVGKHQELAEKFVKFIVSPDNAAKFQKDAGAMTVVKGSATADNSPKGTLQAIDVILNATETSPWQDNALNITVADAFMKGGQSMAAKSKTPQQVMDDVQKAAKALHNAK</sequence>
<feature type="signal peptide" evidence="4">
    <location>
        <begin position="1"/>
        <end position="19"/>
    </location>
</feature>
<feature type="chain" id="PRO_5047469118" evidence="4">
    <location>
        <begin position="20"/>
        <end position="434"/>
    </location>
</feature>
<protein>
    <submittedName>
        <fullName evidence="5">Multiple sugar-binding protein</fullName>
    </submittedName>
</protein>
<dbReference type="InterPro" id="IPR006061">
    <property type="entry name" value="SBP_1_CS"/>
</dbReference>
<name>A0ABY4RHV1_9BACL</name>
<accession>A0ABY4RHV1</accession>
<reference evidence="5" key="2">
    <citation type="journal article" date="2021" name="J Anim Sci Technol">
        <title>Complete genome sequence of Paenibacillus konkukensis sp. nov. SK3146 as a potential probiotic strain.</title>
        <authorList>
            <person name="Jung H.I."/>
            <person name="Park S."/>
            <person name="Niu K.M."/>
            <person name="Lee S.W."/>
            <person name="Kothari D."/>
            <person name="Yi K.J."/>
            <person name="Kim S.K."/>
        </authorList>
    </citation>
    <scope>NUCLEOTIDE SEQUENCE</scope>
    <source>
        <strain evidence="5">SK3146</strain>
    </source>
</reference>
<reference evidence="5" key="1">
    <citation type="submission" date="2018-02" db="EMBL/GenBank/DDBJ databases">
        <authorList>
            <person name="Kim S.-K."/>
            <person name="Jung H.-I."/>
            <person name="Lee S.-W."/>
        </authorList>
    </citation>
    <scope>NUCLEOTIDE SEQUENCE</scope>
    <source>
        <strain evidence="5">SK3146</strain>
    </source>
</reference>
<dbReference type="InterPro" id="IPR050490">
    <property type="entry name" value="Bact_solute-bd_prot1"/>
</dbReference>
<evidence type="ECO:0000313" key="5">
    <source>
        <dbReference type="EMBL" id="UQZ81199.1"/>
    </source>
</evidence>
<keyword evidence="3 4" id="KW-0732">Signal</keyword>
<dbReference type="Proteomes" id="UP001057134">
    <property type="component" value="Chromosome"/>
</dbReference>
<dbReference type="InterPro" id="IPR006059">
    <property type="entry name" value="SBP"/>
</dbReference>
<dbReference type="PANTHER" id="PTHR43649:SF29">
    <property type="entry name" value="OSMOPROTECTIVE COMPOUNDS-BINDING PROTEIN GGTB"/>
    <property type="match status" value="1"/>
</dbReference>
<dbReference type="Gene3D" id="3.40.190.10">
    <property type="entry name" value="Periplasmic binding protein-like II"/>
    <property type="match status" value="2"/>
</dbReference>
<dbReference type="PANTHER" id="PTHR43649">
    <property type="entry name" value="ARABINOSE-BINDING PROTEIN-RELATED"/>
    <property type="match status" value="1"/>
</dbReference>
<keyword evidence="6" id="KW-1185">Reference proteome</keyword>
<evidence type="ECO:0000256" key="1">
    <source>
        <dbReference type="ARBA" id="ARBA00008520"/>
    </source>
</evidence>
<dbReference type="PROSITE" id="PS01037">
    <property type="entry name" value="SBP_BACTERIAL_1"/>
    <property type="match status" value="1"/>
</dbReference>
<evidence type="ECO:0000256" key="3">
    <source>
        <dbReference type="ARBA" id="ARBA00022729"/>
    </source>
</evidence>
<proteinExistence type="inferred from homology"/>
<organism evidence="5 6">
    <name type="scientific">Paenibacillus konkukensis</name>
    <dbReference type="NCBI Taxonomy" id="2020716"/>
    <lineage>
        <taxon>Bacteria</taxon>
        <taxon>Bacillati</taxon>
        <taxon>Bacillota</taxon>
        <taxon>Bacilli</taxon>
        <taxon>Bacillales</taxon>
        <taxon>Paenibacillaceae</taxon>
        <taxon>Paenibacillus</taxon>
    </lineage>
</organism>
<dbReference type="EMBL" id="CP027059">
    <property type="protein sequence ID" value="UQZ81199.1"/>
    <property type="molecule type" value="Genomic_DNA"/>
</dbReference>